<keyword evidence="2" id="KW-1185">Reference proteome</keyword>
<dbReference type="EMBL" id="NBCO01000024">
    <property type="protein sequence ID" value="ORC86974.1"/>
    <property type="molecule type" value="Genomic_DNA"/>
</dbReference>
<dbReference type="VEuPathDB" id="TriTrypDB:TM35_000241240"/>
<dbReference type="AlphaFoldDB" id="A0A1X0NQK6"/>
<reference evidence="1 2" key="1">
    <citation type="submission" date="2017-03" db="EMBL/GenBank/DDBJ databases">
        <title>An alternative strategy for trypanosome survival in the mammalian bloodstream revealed through genome and transcriptome analysis of the ubiquitous bovine parasite Trypanosoma (Megatrypanum) theileri.</title>
        <authorList>
            <person name="Kelly S."/>
            <person name="Ivens A."/>
            <person name="Mott A."/>
            <person name="O'Neill E."/>
            <person name="Emms D."/>
            <person name="Macleod O."/>
            <person name="Voorheis P."/>
            <person name="Matthews J."/>
            <person name="Matthews K."/>
            <person name="Carrington M."/>
        </authorList>
    </citation>
    <scope>NUCLEOTIDE SEQUENCE [LARGE SCALE GENOMIC DNA]</scope>
    <source>
        <strain evidence="1">Edinburgh</strain>
    </source>
</reference>
<accession>A0A1X0NQK6</accession>
<evidence type="ECO:0000313" key="2">
    <source>
        <dbReference type="Proteomes" id="UP000192257"/>
    </source>
</evidence>
<protein>
    <submittedName>
        <fullName evidence="1">Uncharacterized protein</fullName>
    </submittedName>
</protein>
<proteinExistence type="predicted"/>
<gene>
    <name evidence="1" type="ORF">TM35_000241240</name>
</gene>
<evidence type="ECO:0000313" key="1">
    <source>
        <dbReference type="EMBL" id="ORC86974.1"/>
    </source>
</evidence>
<name>A0A1X0NQK6_9TRYP</name>
<dbReference type="RefSeq" id="XP_028881040.1">
    <property type="nucleotide sequence ID" value="XM_029027536.1"/>
</dbReference>
<dbReference type="GeneID" id="39987316"/>
<sequence length="201" mass="22166">MDGATFDELVLQWVENLQGISREERCRVLERTCDSLQSQNSESLLVLKARDLLHTVRAATDVKVLRQVAALLAKEDAATIIEKHLAPYCTLTLRHGQGTLLRITAAPNVAVNLAAQNASAIKEWKYAGEPQTWCAARSPCSVGVRTVFTDDKEDVVVSFHDEIVFDACDHVYEIERTFLISASSNVDTVLTALQLVNPSSI</sequence>
<dbReference type="Proteomes" id="UP000192257">
    <property type="component" value="Unassembled WGS sequence"/>
</dbReference>
<dbReference type="OrthoDB" id="241369at2759"/>
<organism evidence="1 2">
    <name type="scientific">Trypanosoma theileri</name>
    <dbReference type="NCBI Taxonomy" id="67003"/>
    <lineage>
        <taxon>Eukaryota</taxon>
        <taxon>Discoba</taxon>
        <taxon>Euglenozoa</taxon>
        <taxon>Kinetoplastea</taxon>
        <taxon>Metakinetoplastina</taxon>
        <taxon>Trypanosomatida</taxon>
        <taxon>Trypanosomatidae</taxon>
        <taxon>Trypanosoma</taxon>
    </lineage>
</organism>
<comment type="caution">
    <text evidence="1">The sequence shown here is derived from an EMBL/GenBank/DDBJ whole genome shotgun (WGS) entry which is preliminary data.</text>
</comment>